<reference evidence="6 7" key="1">
    <citation type="submission" date="2018-04" db="EMBL/GenBank/DDBJ databases">
        <title>Genomic Encyclopedia of Archaeal and Bacterial Type Strains, Phase II (KMG-II): from individual species to whole genera.</title>
        <authorList>
            <person name="Goeker M."/>
        </authorList>
    </citation>
    <scope>NUCLEOTIDE SEQUENCE [LARGE SCALE GENOMIC DNA]</scope>
    <source>
        <strain evidence="6 7">DSM 26809</strain>
    </source>
</reference>
<dbReference type="GO" id="GO:0003677">
    <property type="term" value="F:DNA binding"/>
    <property type="evidence" value="ECO:0007669"/>
    <property type="project" value="UniProtKB-KW"/>
</dbReference>
<evidence type="ECO:0000259" key="4">
    <source>
        <dbReference type="PROSITE" id="PS50206"/>
    </source>
</evidence>
<dbReference type="InterPro" id="IPR000524">
    <property type="entry name" value="Tscrpt_reg_HTH_GntR"/>
</dbReference>
<proteinExistence type="predicted"/>
<dbReference type="Proteomes" id="UP000244168">
    <property type="component" value="Unassembled WGS sequence"/>
</dbReference>
<evidence type="ECO:0000256" key="1">
    <source>
        <dbReference type="ARBA" id="ARBA00023015"/>
    </source>
</evidence>
<dbReference type="GO" id="GO:0003700">
    <property type="term" value="F:DNA-binding transcription factor activity"/>
    <property type="evidence" value="ECO:0007669"/>
    <property type="project" value="InterPro"/>
</dbReference>
<organism evidence="6 7">
    <name type="scientific">Mucilaginibacter yixingensis</name>
    <dbReference type="NCBI Taxonomy" id="1295612"/>
    <lineage>
        <taxon>Bacteria</taxon>
        <taxon>Pseudomonadati</taxon>
        <taxon>Bacteroidota</taxon>
        <taxon>Sphingobacteriia</taxon>
        <taxon>Sphingobacteriales</taxon>
        <taxon>Sphingobacteriaceae</taxon>
        <taxon>Mucilaginibacter</taxon>
    </lineage>
</organism>
<feature type="domain" description="Rhodanese" evidence="4">
    <location>
        <begin position="163"/>
        <end position="183"/>
    </location>
</feature>
<dbReference type="Gene3D" id="3.40.50.2300">
    <property type="match status" value="2"/>
</dbReference>
<dbReference type="SUPFAM" id="SSF53822">
    <property type="entry name" value="Periplasmic binding protein-like I"/>
    <property type="match status" value="1"/>
</dbReference>
<gene>
    <name evidence="6" type="ORF">C8P68_101766</name>
</gene>
<evidence type="ECO:0000313" key="7">
    <source>
        <dbReference type="Proteomes" id="UP000244168"/>
    </source>
</evidence>
<accession>A0A2T5JGG3</accession>
<dbReference type="AlphaFoldDB" id="A0A2T5JGG3"/>
<dbReference type="InterPro" id="IPR036390">
    <property type="entry name" value="WH_DNA-bd_sf"/>
</dbReference>
<dbReference type="InterPro" id="IPR028082">
    <property type="entry name" value="Peripla_BP_I"/>
</dbReference>
<dbReference type="InterPro" id="IPR001763">
    <property type="entry name" value="Rhodanese-like_dom"/>
</dbReference>
<evidence type="ECO:0000256" key="2">
    <source>
        <dbReference type="ARBA" id="ARBA00023125"/>
    </source>
</evidence>
<evidence type="ECO:0000259" key="5">
    <source>
        <dbReference type="PROSITE" id="PS50949"/>
    </source>
</evidence>
<dbReference type="OrthoDB" id="742238at2"/>
<dbReference type="Pfam" id="PF00392">
    <property type="entry name" value="GntR"/>
    <property type="match status" value="1"/>
</dbReference>
<dbReference type="PANTHER" id="PTHR38445:SF10">
    <property type="entry name" value="GNTR-FAMILY TRANSCRIPTIONAL REGULATOR"/>
    <property type="match status" value="1"/>
</dbReference>
<dbReference type="RefSeq" id="WP_107826910.1">
    <property type="nucleotide sequence ID" value="NZ_CP160205.1"/>
</dbReference>
<protein>
    <submittedName>
        <fullName evidence="6">GntR family transcriptional regulator</fullName>
    </submittedName>
</protein>
<sequence>MSPIILDSSSGKPKYQQIISSVMDAIDNGELRIGDKIASVNEVAESTGVARKTVVQAFEHLKQAGLITSVQYKGYFVASHKTDLRHNIFVLFNNLTAYKEEIYESIKDALADKGVVDIYFHHDNADVFNTLIEKSAGKYTAYVIMPVSGKGAKTSLDILPQDKVYILDIGYADWGKKYPSVCQYFEMDIYDMLTEILVKIRKYQRLVLVSGNPSRYNAIYTQKGFMAFCAAYGFAFEIIEHVATRVPQSDELYIVVEDADLVQLVKAVRAANLRPGKNMGIISYNEYPLKELIGEGIATISTNFGEMGRNITDLILNRSKAQIRNQFRLIDRKSF</sequence>
<dbReference type="Gene3D" id="1.10.10.10">
    <property type="entry name" value="Winged helix-like DNA-binding domain superfamily/Winged helix DNA-binding domain"/>
    <property type="match status" value="1"/>
</dbReference>
<evidence type="ECO:0000313" key="6">
    <source>
        <dbReference type="EMBL" id="PTR01532.1"/>
    </source>
</evidence>
<evidence type="ECO:0000256" key="3">
    <source>
        <dbReference type="ARBA" id="ARBA00023163"/>
    </source>
</evidence>
<dbReference type="PROSITE" id="PS50949">
    <property type="entry name" value="HTH_GNTR"/>
    <property type="match status" value="1"/>
</dbReference>
<dbReference type="EMBL" id="QAOQ01000001">
    <property type="protein sequence ID" value="PTR01532.1"/>
    <property type="molecule type" value="Genomic_DNA"/>
</dbReference>
<keyword evidence="1" id="KW-0805">Transcription regulation</keyword>
<comment type="caution">
    <text evidence="6">The sequence shown here is derived from an EMBL/GenBank/DDBJ whole genome shotgun (WGS) entry which is preliminary data.</text>
</comment>
<name>A0A2T5JGG3_9SPHI</name>
<dbReference type="PANTHER" id="PTHR38445">
    <property type="entry name" value="HTH-TYPE TRANSCRIPTIONAL REPRESSOR YTRA"/>
    <property type="match status" value="1"/>
</dbReference>
<keyword evidence="7" id="KW-1185">Reference proteome</keyword>
<keyword evidence="2" id="KW-0238">DNA-binding</keyword>
<dbReference type="CDD" id="cd07377">
    <property type="entry name" value="WHTH_GntR"/>
    <property type="match status" value="1"/>
</dbReference>
<dbReference type="InterPro" id="IPR036388">
    <property type="entry name" value="WH-like_DNA-bd_sf"/>
</dbReference>
<dbReference type="SUPFAM" id="SSF46785">
    <property type="entry name" value="Winged helix' DNA-binding domain"/>
    <property type="match status" value="1"/>
</dbReference>
<dbReference type="SMART" id="SM00345">
    <property type="entry name" value="HTH_GNTR"/>
    <property type="match status" value="1"/>
</dbReference>
<keyword evidence="3" id="KW-0804">Transcription</keyword>
<dbReference type="PROSITE" id="PS50206">
    <property type="entry name" value="RHODANESE_3"/>
    <property type="match status" value="1"/>
</dbReference>
<feature type="domain" description="HTH gntR-type" evidence="5">
    <location>
        <begin position="12"/>
        <end position="80"/>
    </location>
</feature>